<dbReference type="SMART" id="SM00245">
    <property type="entry name" value="TSPc"/>
    <property type="match status" value="1"/>
</dbReference>
<evidence type="ECO:0000259" key="8">
    <source>
        <dbReference type="SMART" id="SM00245"/>
    </source>
</evidence>
<comment type="caution">
    <text evidence="9">The sequence shown here is derived from an EMBL/GenBank/DDBJ whole genome shotgun (WGS) entry which is preliminary data.</text>
</comment>
<evidence type="ECO:0000313" key="10">
    <source>
        <dbReference type="Proteomes" id="UP000753961"/>
    </source>
</evidence>
<organism evidence="9 10">
    <name type="scientific">Membranihabitans marinus</name>
    <dbReference type="NCBI Taxonomy" id="1227546"/>
    <lineage>
        <taxon>Bacteria</taxon>
        <taxon>Pseudomonadati</taxon>
        <taxon>Bacteroidota</taxon>
        <taxon>Saprospiria</taxon>
        <taxon>Saprospirales</taxon>
        <taxon>Saprospiraceae</taxon>
        <taxon>Membranihabitans</taxon>
    </lineage>
</organism>
<dbReference type="SMART" id="SM00228">
    <property type="entry name" value="PDZ"/>
    <property type="match status" value="1"/>
</dbReference>
<dbReference type="Pfam" id="PF11818">
    <property type="entry name" value="DUF3340"/>
    <property type="match status" value="1"/>
</dbReference>
<dbReference type="Gene3D" id="2.30.42.10">
    <property type="match status" value="1"/>
</dbReference>
<keyword evidence="6" id="KW-0175">Coiled coil</keyword>
<dbReference type="RefSeq" id="WP_222581445.1">
    <property type="nucleotide sequence ID" value="NZ_JAHVHU010000019.1"/>
</dbReference>
<keyword evidence="4 5" id="KW-0720">Serine protease</keyword>
<keyword evidence="3 5" id="KW-0378">Hydrolase</keyword>
<evidence type="ECO:0000256" key="6">
    <source>
        <dbReference type="SAM" id="Coils"/>
    </source>
</evidence>
<evidence type="ECO:0000313" key="9">
    <source>
        <dbReference type="EMBL" id="MBY5959909.1"/>
    </source>
</evidence>
<keyword evidence="2 5" id="KW-0645">Protease</keyword>
<dbReference type="GO" id="GO:0030288">
    <property type="term" value="C:outer membrane-bounded periplasmic space"/>
    <property type="evidence" value="ECO:0007669"/>
    <property type="project" value="TreeGrafter"/>
</dbReference>
<dbReference type="InterPro" id="IPR001478">
    <property type="entry name" value="PDZ"/>
</dbReference>
<dbReference type="NCBIfam" id="TIGR00225">
    <property type="entry name" value="prc"/>
    <property type="match status" value="1"/>
</dbReference>
<dbReference type="InterPro" id="IPR020992">
    <property type="entry name" value="Tail_Prtase_C"/>
</dbReference>
<dbReference type="GO" id="GO:0004252">
    <property type="term" value="F:serine-type endopeptidase activity"/>
    <property type="evidence" value="ECO:0007669"/>
    <property type="project" value="UniProtKB-EC"/>
</dbReference>
<dbReference type="Pfam" id="PF17804">
    <property type="entry name" value="TSP_NTD"/>
    <property type="match status" value="1"/>
</dbReference>
<dbReference type="PANTHER" id="PTHR32060">
    <property type="entry name" value="TAIL-SPECIFIC PROTEASE"/>
    <property type="match status" value="1"/>
</dbReference>
<dbReference type="InterPro" id="IPR036034">
    <property type="entry name" value="PDZ_sf"/>
</dbReference>
<sequence>MIIRGLVLVVVVLGGFIYNQFDGENLDELTKEQVIMKGINTFVDYVHFSPHEMDDAYAEEVFHIYLESLDGRKQFFTGEEVDQLKTNLDQLDDQIRSFDLTFFNQSYDIYKNAFDRAEAFYVSILKEPFDYDVDENLERDPEKLDFARDTAALKDYWRKLLKYETVSRIIDKQNAKLEEDEAQTFEEIEKEAREGTKKMYDRYFDRMKDFLREQDLFDQYMNAITMANDPHSNYFSPKKKEDFEIDMSGKLEGIGARLTKDGEYTKVVSIVPGGPAWKGKELEAKDLIAKVAQGDEEPVDVRGWRTDDVVQLIRGEAGTTVRLFVKKPDGTMEEVAIIRDEVEIGQSFAKSFIIDDEEINRKIGYIKLPRFYFEFDGDKRSSTDMAEELEKMKDENVEGVILDLRFNPGGSLSDVVDISGLFIEGGPIVQVKSRKDDPYIWKDKDKKSHYDGPLVILVNHFSASASEILAAAMQDYNRAVIVGSTSTFGKGTVQRFFQLDQAFRGNNPYGNLGDVKLTIQKYYRINGGSVQLRGVIPDIILPDTYMYMEMGEKDYDNPLEWTKIDPLKYNQDVFNIANMDVIKANSKQRVEGNPIFSKIDEYAKYLKEVRNQSITPLDLEELKALEKKRKSRSDKFNDLDQVNEQIKVYNYPKDLEKIQIDSSLIAANQEEMSDIQKDVYINEALWIVNDLIESQP</sequence>
<feature type="domain" description="PDZ" evidence="7">
    <location>
        <begin position="252"/>
        <end position="329"/>
    </location>
</feature>
<dbReference type="CDD" id="cd06782">
    <property type="entry name" value="cpPDZ_CPP-like"/>
    <property type="match status" value="1"/>
</dbReference>
<keyword evidence="10" id="KW-1185">Reference proteome</keyword>
<feature type="coiled-coil region" evidence="6">
    <location>
        <begin position="163"/>
        <end position="194"/>
    </location>
</feature>
<dbReference type="Gene3D" id="3.90.226.10">
    <property type="entry name" value="2-enoyl-CoA Hydratase, Chain A, domain 1"/>
    <property type="match status" value="1"/>
</dbReference>
<dbReference type="InterPro" id="IPR005151">
    <property type="entry name" value="Tail-specific_protease"/>
</dbReference>
<dbReference type="InterPro" id="IPR004447">
    <property type="entry name" value="Peptidase_S41A"/>
</dbReference>
<comment type="similarity">
    <text evidence="1 5">Belongs to the peptidase S41A family.</text>
</comment>
<dbReference type="GO" id="GO:0006508">
    <property type="term" value="P:proteolysis"/>
    <property type="evidence" value="ECO:0007669"/>
    <property type="project" value="UniProtKB-KW"/>
</dbReference>
<dbReference type="PANTHER" id="PTHR32060:SF22">
    <property type="entry name" value="CARBOXYL-TERMINAL-PROCESSING PEPTIDASE 3, CHLOROPLASTIC"/>
    <property type="match status" value="1"/>
</dbReference>
<dbReference type="InterPro" id="IPR029045">
    <property type="entry name" value="ClpP/crotonase-like_dom_sf"/>
</dbReference>
<dbReference type="InterPro" id="IPR040573">
    <property type="entry name" value="TSP_N"/>
</dbReference>
<evidence type="ECO:0000256" key="5">
    <source>
        <dbReference type="RuleBase" id="RU004404"/>
    </source>
</evidence>
<evidence type="ECO:0000256" key="4">
    <source>
        <dbReference type="ARBA" id="ARBA00022825"/>
    </source>
</evidence>
<dbReference type="SUPFAM" id="SSF50156">
    <property type="entry name" value="PDZ domain-like"/>
    <property type="match status" value="1"/>
</dbReference>
<dbReference type="SUPFAM" id="SSF52096">
    <property type="entry name" value="ClpP/crotonase"/>
    <property type="match status" value="1"/>
</dbReference>
<evidence type="ECO:0000256" key="2">
    <source>
        <dbReference type="ARBA" id="ARBA00022670"/>
    </source>
</evidence>
<dbReference type="AlphaFoldDB" id="A0A953LEF7"/>
<feature type="domain" description="Tail specific protease" evidence="8">
    <location>
        <begin position="330"/>
        <end position="542"/>
    </location>
</feature>
<accession>A0A953LEF7</accession>
<name>A0A953LEF7_9BACT</name>
<dbReference type="Pfam" id="PF00595">
    <property type="entry name" value="PDZ"/>
    <property type="match status" value="1"/>
</dbReference>
<dbReference type="Pfam" id="PF03572">
    <property type="entry name" value="Peptidase_S41"/>
    <property type="match status" value="1"/>
</dbReference>
<dbReference type="Proteomes" id="UP000753961">
    <property type="component" value="Unassembled WGS sequence"/>
</dbReference>
<gene>
    <name evidence="9" type="ORF">KUV50_17280</name>
</gene>
<dbReference type="EC" id="3.4.21.102" evidence="9"/>
<evidence type="ECO:0000259" key="7">
    <source>
        <dbReference type="SMART" id="SM00228"/>
    </source>
</evidence>
<evidence type="ECO:0000256" key="3">
    <source>
        <dbReference type="ARBA" id="ARBA00022801"/>
    </source>
</evidence>
<reference evidence="9" key="1">
    <citation type="submission" date="2021-06" db="EMBL/GenBank/DDBJ databases">
        <title>44 bacteria genomes isolated from Dapeng, Shenzhen.</title>
        <authorList>
            <person name="Zheng W."/>
            <person name="Yu S."/>
            <person name="Huang Y."/>
        </authorList>
    </citation>
    <scope>NUCLEOTIDE SEQUENCE</scope>
    <source>
        <strain evidence="9">DP5N28-2</strain>
    </source>
</reference>
<dbReference type="CDD" id="cd07560">
    <property type="entry name" value="Peptidase_S41_CPP"/>
    <property type="match status" value="1"/>
</dbReference>
<dbReference type="EMBL" id="JAHVHU010000019">
    <property type="protein sequence ID" value="MBY5959909.1"/>
    <property type="molecule type" value="Genomic_DNA"/>
</dbReference>
<evidence type="ECO:0000256" key="1">
    <source>
        <dbReference type="ARBA" id="ARBA00009179"/>
    </source>
</evidence>
<dbReference type="Gene3D" id="3.30.750.44">
    <property type="match status" value="1"/>
</dbReference>
<protein>
    <submittedName>
        <fullName evidence="9">Carboxy terminal-processing peptidase</fullName>
        <ecNumber evidence="9">3.4.21.102</ecNumber>
    </submittedName>
</protein>
<proteinExistence type="inferred from homology"/>
<dbReference type="GO" id="GO:0007165">
    <property type="term" value="P:signal transduction"/>
    <property type="evidence" value="ECO:0007669"/>
    <property type="project" value="TreeGrafter"/>
</dbReference>